<dbReference type="PANTHER" id="PTHR11743:SF70">
    <property type="entry name" value="GH26960P-RELATED"/>
    <property type="match status" value="1"/>
</dbReference>
<keyword evidence="2" id="KW-0812">Transmembrane</keyword>
<dbReference type="CDD" id="cd07306">
    <property type="entry name" value="Porin3_VDAC"/>
    <property type="match status" value="1"/>
</dbReference>
<dbReference type="GO" id="GO:0015288">
    <property type="term" value="F:porin activity"/>
    <property type="evidence" value="ECO:0007669"/>
    <property type="project" value="UniProtKB-KW"/>
</dbReference>
<evidence type="ECO:0000313" key="4">
    <source>
        <dbReference type="EMBL" id="CAB4252874.1"/>
    </source>
</evidence>
<organism evidence="4 5">
    <name type="scientific">Maudiozyma barnettii</name>
    <dbReference type="NCBI Taxonomy" id="61262"/>
    <lineage>
        <taxon>Eukaryota</taxon>
        <taxon>Fungi</taxon>
        <taxon>Dikarya</taxon>
        <taxon>Ascomycota</taxon>
        <taxon>Saccharomycotina</taxon>
        <taxon>Saccharomycetes</taxon>
        <taxon>Saccharomycetales</taxon>
        <taxon>Saccharomycetaceae</taxon>
        <taxon>Maudiozyma</taxon>
    </lineage>
</organism>
<sequence>MAPPFFSDISQNINGLLNRDYFHNTPAAFSLKTNTKNNVNFSVNARQNIRDGPLSTNMEARMSDKATGLTYTQGWSNENKLNTKIEFKNLAPGLKTELASTYIPNGNKSAKVNLSFVQPFFASRCTFDLLKNPSFVGNLTLSHEGAVGGAEFGYDIISGTLSRYAVSLGYSAKYYSLGVFLDDSKLTSVSFFQKVSQDLQVGAKATLNPKISSNVNMELATRYLPDETSQIKAKITDIGKLTLSYKQTIRAGVTLGIGASMDALKLNEPVQKIGWSLNFSA</sequence>
<keyword evidence="2" id="KW-0472">Membrane</keyword>
<evidence type="ECO:0000256" key="3">
    <source>
        <dbReference type="ARBA" id="ARBA00023114"/>
    </source>
</evidence>
<evidence type="ECO:0000256" key="1">
    <source>
        <dbReference type="ARBA" id="ARBA00007780"/>
    </source>
</evidence>
<dbReference type="InterPro" id="IPR023614">
    <property type="entry name" value="Porin_dom_sf"/>
</dbReference>
<comment type="similarity">
    <text evidence="1">Belongs to the eukaryotic mitochondrial porin family.</text>
</comment>
<dbReference type="OrthoDB" id="7827681at2759"/>
<dbReference type="EMBL" id="CAEFZW010000002">
    <property type="protein sequence ID" value="CAB4252874.1"/>
    <property type="molecule type" value="Genomic_DNA"/>
</dbReference>
<keyword evidence="5" id="KW-1185">Reference proteome</keyword>
<evidence type="ECO:0000256" key="2">
    <source>
        <dbReference type="ARBA" id="ARBA00022452"/>
    </source>
</evidence>
<gene>
    <name evidence="4" type="ORF">KABA2_02S06468</name>
</gene>
<keyword evidence="3" id="KW-0813">Transport</keyword>
<dbReference type="InterPro" id="IPR001925">
    <property type="entry name" value="Porin_Euk"/>
</dbReference>
<dbReference type="GO" id="GO:0008308">
    <property type="term" value="F:voltage-gated monoatomic anion channel activity"/>
    <property type="evidence" value="ECO:0007669"/>
    <property type="project" value="InterPro"/>
</dbReference>
<evidence type="ECO:0000313" key="5">
    <source>
        <dbReference type="Proteomes" id="UP000644660"/>
    </source>
</evidence>
<reference evidence="4 5" key="1">
    <citation type="submission" date="2020-05" db="EMBL/GenBank/DDBJ databases">
        <authorList>
            <person name="Casaregola S."/>
            <person name="Devillers H."/>
            <person name="Grondin C."/>
        </authorList>
    </citation>
    <scope>NUCLEOTIDE SEQUENCE [LARGE SCALE GENOMIC DNA]</scope>
    <source>
        <strain evidence="4 5">CLIB 1767</strain>
    </source>
</reference>
<keyword evidence="3" id="KW-0406">Ion transport</keyword>
<dbReference type="GO" id="GO:0046930">
    <property type="term" value="C:pore complex"/>
    <property type="evidence" value="ECO:0007669"/>
    <property type="project" value="UniProtKB-KW"/>
</dbReference>
<dbReference type="AlphaFoldDB" id="A0A8H2ZG17"/>
<name>A0A8H2ZG17_9SACH</name>
<keyword evidence="2" id="KW-1134">Transmembrane beta strand</keyword>
<dbReference type="RefSeq" id="XP_041404912.1">
    <property type="nucleotide sequence ID" value="XM_041548978.1"/>
</dbReference>
<dbReference type="GO" id="GO:0005741">
    <property type="term" value="C:mitochondrial outer membrane"/>
    <property type="evidence" value="ECO:0007669"/>
    <property type="project" value="InterPro"/>
</dbReference>
<keyword evidence="3" id="KW-0626">Porin</keyword>
<dbReference type="Pfam" id="PF01459">
    <property type="entry name" value="Porin_3"/>
    <property type="match status" value="1"/>
</dbReference>
<dbReference type="PRINTS" id="PR00185">
    <property type="entry name" value="EUKARYTPORIN"/>
</dbReference>
<comment type="caution">
    <text evidence="4">The sequence shown here is derived from an EMBL/GenBank/DDBJ whole genome shotgun (WGS) entry which is preliminary data.</text>
</comment>
<dbReference type="GeneID" id="64856015"/>
<dbReference type="InterPro" id="IPR027246">
    <property type="entry name" value="Porin_Euk/Tom40"/>
</dbReference>
<proteinExistence type="inferred from homology"/>
<dbReference type="PANTHER" id="PTHR11743">
    <property type="entry name" value="VOLTAGE-DEPENDENT ANION-SELECTIVE CHANNEL"/>
    <property type="match status" value="1"/>
</dbReference>
<accession>A0A8H2ZG17</accession>
<dbReference type="Gene3D" id="2.40.160.10">
    <property type="entry name" value="Porin"/>
    <property type="match status" value="1"/>
</dbReference>
<dbReference type="Proteomes" id="UP000644660">
    <property type="component" value="Unassembled WGS sequence"/>
</dbReference>
<protein>
    <submittedName>
        <fullName evidence="4">Similar to Saccharomyces cerevisiae YIL114C POR2 Putative mitochondrial porin (Voltage-dependent anion channel)</fullName>
    </submittedName>
</protein>